<dbReference type="EMBL" id="RBXX01000002">
    <property type="protein sequence ID" value="RKT83864.1"/>
    <property type="molecule type" value="Genomic_DNA"/>
</dbReference>
<sequence length="209" mass="23256">MAPAEPLSRLRGEDQRKVNWWLVGGLTAVGVVILVMGCALPAYLQNVAINVGTSLVLFAGLAFAEGRILRAVRRVLFFDAQGRIRELLAERAKIDSVAAEADETREVMIRNTLTRVGDYVLGAGFSQDRPAPGQRGLTFCHHGAQVRWEIRYDAALLEQVITHRGEKFAHEQVVLPDKAALPDLRKRLAIFERKTGDIAMALLRFLETR</sequence>
<gene>
    <name evidence="2" type="ORF">ATL45_2159</name>
    <name evidence="3" type="ORF">SAMN05421805_112161</name>
</gene>
<reference evidence="2 5" key="2">
    <citation type="submission" date="2018-10" db="EMBL/GenBank/DDBJ databases">
        <title>Sequencing the genomes of 1000 actinobacteria strains.</title>
        <authorList>
            <person name="Klenk H.-P."/>
        </authorList>
    </citation>
    <scope>NUCLEOTIDE SEQUENCE [LARGE SCALE GENOMIC DNA]</scope>
    <source>
        <strain evidence="2 5">DSM 45119</strain>
    </source>
</reference>
<name>A0A1I5G988_9PSEU</name>
<accession>A0A1I5G988</accession>
<evidence type="ECO:0000256" key="1">
    <source>
        <dbReference type="SAM" id="Phobius"/>
    </source>
</evidence>
<dbReference type="Proteomes" id="UP000270697">
    <property type="component" value="Unassembled WGS sequence"/>
</dbReference>
<evidence type="ECO:0000313" key="4">
    <source>
        <dbReference type="Proteomes" id="UP000199398"/>
    </source>
</evidence>
<feature type="transmembrane region" description="Helical" evidence="1">
    <location>
        <begin position="20"/>
        <end position="42"/>
    </location>
</feature>
<evidence type="ECO:0000313" key="2">
    <source>
        <dbReference type="EMBL" id="RKT83864.1"/>
    </source>
</evidence>
<feature type="transmembrane region" description="Helical" evidence="1">
    <location>
        <begin position="48"/>
        <end position="64"/>
    </location>
</feature>
<dbReference type="AlphaFoldDB" id="A0A1I5G988"/>
<reference evidence="3 4" key="1">
    <citation type="submission" date="2016-10" db="EMBL/GenBank/DDBJ databases">
        <authorList>
            <person name="de Groot N.N."/>
        </authorList>
    </citation>
    <scope>NUCLEOTIDE SEQUENCE [LARGE SCALE GENOMIC DNA]</scope>
    <source>
        <strain evidence="3 4">CPCC 201259</strain>
    </source>
</reference>
<dbReference type="Proteomes" id="UP000199398">
    <property type="component" value="Unassembled WGS sequence"/>
</dbReference>
<evidence type="ECO:0000313" key="5">
    <source>
        <dbReference type="Proteomes" id="UP000270697"/>
    </source>
</evidence>
<dbReference type="STRING" id="455193.SAMN05421805_112161"/>
<proteinExistence type="predicted"/>
<keyword evidence="1" id="KW-1133">Transmembrane helix</keyword>
<organism evidence="3 4">
    <name type="scientific">Saccharopolyspora antimicrobica</name>
    <dbReference type="NCBI Taxonomy" id="455193"/>
    <lineage>
        <taxon>Bacteria</taxon>
        <taxon>Bacillati</taxon>
        <taxon>Actinomycetota</taxon>
        <taxon>Actinomycetes</taxon>
        <taxon>Pseudonocardiales</taxon>
        <taxon>Pseudonocardiaceae</taxon>
        <taxon>Saccharopolyspora</taxon>
    </lineage>
</organism>
<evidence type="ECO:0000313" key="3">
    <source>
        <dbReference type="EMBL" id="SFO32560.1"/>
    </source>
</evidence>
<dbReference type="EMBL" id="FOUP01000012">
    <property type="protein sequence ID" value="SFO32560.1"/>
    <property type="molecule type" value="Genomic_DNA"/>
</dbReference>
<protein>
    <submittedName>
        <fullName evidence="3">Uncharacterized protein</fullName>
    </submittedName>
</protein>
<keyword evidence="1" id="KW-0812">Transmembrane</keyword>
<keyword evidence="1" id="KW-0472">Membrane</keyword>
<keyword evidence="5" id="KW-1185">Reference proteome</keyword>